<gene>
    <name evidence="1" type="ORF">MJG53_003274</name>
</gene>
<accession>A0ACB9VGJ8</accession>
<dbReference type="Proteomes" id="UP001057279">
    <property type="component" value="Linkage Group LG02"/>
</dbReference>
<keyword evidence="2" id="KW-1185">Reference proteome</keyword>
<organism evidence="1 2">
    <name type="scientific">Ovis ammon polii x Ovis aries</name>
    <dbReference type="NCBI Taxonomy" id="2918886"/>
    <lineage>
        <taxon>Eukaryota</taxon>
        <taxon>Metazoa</taxon>
        <taxon>Chordata</taxon>
        <taxon>Craniata</taxon>
        <taxon>Vertebrata</taxon>
        <taxon>Euteleostomi</taxon>
        <taxon>Mammalia</taxon>
        <taxon>Eutheria</taxon>
        <taxon>Laurasiatheria</taxon>
        <taxon>Artiodactyla</taxon>
        <taxon>Ruminantia</taxon>
        <taxon>Pecora</taxon>
        <taxon>Bovidae</taxon>
        <taxon>Caprinae</taxon>
        <taxon>Ovis</taxon>
    </lineage>
</organism>
<name>A0ACB9VGJ8_9CETA</name>
<evidence type="ECO:0000313" key="1">
    <source>
        <dbReference type="EMBL" id="KAI4588866.1"/>
    </source>
</evidence>
<reference evidence="1" key="1">
    <citation type="submission" date="2022-03" db="EMBL/GenBank/DDBJ databases">
        <title>Genomic analyses of argali, domestic sheep and their hybrids provide insights into chromosomal evolution, heterosis and genetic basis of agronomic traits.</title>
        <authorList>
            <person name="Li M."/>
        </authorList>
    </citation>
    <scope>NUCLEOTIDE SEQUENCE</scope>
    <source>
        <strain evidence="1">F1 hybrid</strain>
    </source>
</reference>
<comment type="caution">
    <text evidence="1">The sequence shown here is derived from an EMBL/GenBank/DDBJ whole genome shotgun (WGS) entry which is preliminary data.</text>
</comment>
<dbReference type="EMBL" id="CM043027">
    <property type="protein sequence ID" value="KAI4588866.1"/>
    <property type="molecule type" value="Genomic_DNA"/>
</dbReference>
<evidence type="ECO:0000313" key="2">
    <source>
        <dbReference type="Proteomes" id="UP001057279"/>
    </source>
</evidence>
<sequence>MQRIRSQSRLKDRADFRFPWKREMITPVQMTQGPCNHYLMLQQSFQLFTTEDSRATLQPGSEPETAGAHGRRQSVLFSRDFLPVKYFQGIHLYLRELEYSHFA</sequence>
<proteinExistence type="predicted"/>
<protein>
    <submittedName>
        <fullName evidence="1">Uncharacterized protein</fullName>
    </submittedName>
</protein>